<dbReference type="EC" id="2.1.1.74" evidence="10"/>
<keyword evidence="9 10" id="KW-0520">NAD</keyword>
<accession>A0A848C797</accession>
<dbReference type="PANTHER" id="PTHR11806:SF2">
    <property type="entry name" value="METHYLENETETRAHYDROFOLATE--TRNA-(URACIL-5-)-METHYLTRANSFERASE TRMFO"/>
    <property type="match status" value="1"/>
</dbReference>
<dbReference type="GO" id="GO:0030488">
    <property type="term" value="P:tRNA methylation"/>
    <property type="evidence" value="ECO:0007669"/>
    <property type="project" value="TreeGrafter"/>
</dbReference>
<comment type="cofactor">
    <cofactor evidence="1 10">
        <name>FAD</name>
        <dbReference type="ChEBI" id="CHEBI:57692"/>
    </cofactor>
</comment>
<keyword evidence="2 10" id="KW-0963">Cytoplasm</keyword>
<evidence type="ECO:0000256" key="6">
    <source>
        <dbReference type="ARBA" id="ARBA00022694"/>
    </source>
</evidence>
<evidence type="ECO:0000256" key="3">
    <source>
        <dbReference type="ARBA" id="ARBA00022603"/>
    </source>
</evidence>
<dbReference type="GO" id="GO:0047151">
    <property type="term" value="F:tRNA (uracil(54)-C5)-methyltransferase activity, 5,10-methylenetetrahydrofolate-dependent"/>
    <property type="evidence" value="ECO:0007669"/>
    <property type="project" value="UniProtKB-UniRule"/>
</dbReference>
<dbReference type="InterPro" id="IPR002218">
    <property type="entry name" value="MnmG-rel"/>
</dbReference>
<evidence type="ECO:0000256" key="8">
    <source>
        <dbReference type="ARBA" id="ARBA00022857"/>
    </source>
</evidence>
<keyword evidence="7 10" id="KW-0274">FAD</keyword>
<dbReference type="NCBIfam" id="TIGR00137">
    <property type="entry name" value="gid_trmFO"/>
    <property type="match status" value="1"/>
</dbReference>
<dbReference type="SUPFAM" id="SSF51905">
    <property type="entry name" value="FAD/NAD(P)-binding domain"/>
    <property type="match status" value="1"/>
</dbReference>
<evidence type="ECO:0000256" key="1">
    <source>
        <dbReference type="ARBA" id="ARBA00001974"/>
    </source>
</evidence>
<feature type="binding site" evidence="10">
    <location>
        <begin position="18"/>
        <end position="23"/>
    </location>
    <ligand>
        <name>FAD</name>
        <dbReference type="ChEBI" id="CHEBI:57692"/>
    </ligand>
</feature>
<dbReference type="InterPro" id="IPR040131">
    <property type="entry name" value="MnmG_N"/>
</dbReference>
<comment type="subcellular location">
    <subcellularLocation>
        <location evidence="10">Cytoplasm</location>
    </subcellularLocation>
</comment>
<name>A0A848C797_9BACT</name>
<protein>
    <recommendedName>
        <fullName evidence="10">Methylenetetrahydrofolate--tRNA-(uracil-5-)-methyltransferase TrmFO</fullName>
        <ecNumber evidence="10">2.1.1.74</ecNumber>
    </recommendedName>
    <alternativeName>
        <fullName evidence="10">Folate-dependent tRNA (uracil-5-)-methyltransferase</fullName>
    </alternativeName>
    <alternativeName>
        <fullName evidence="10">Folate-dependent tRNA(M-5-U54)-methyltransferase</fullName>
    </alternativeName>
</protein>
<keyword evidence="6 10" id="KW-0819">tRNA processing</keyword>
<dbReference type="Gene3D" id="3.50.50.60">
    <property type="entry name" value="FAD/NAD(P)-binding domain"/>
    <property type="match status" value="2"/>
</dbReference>
<dbReference type="RefSeq" id="WP_168935527.1">
    <property type="nucleotide sequence ID" value="NZ_CAUBSL010000006.1"/>
</dbReference>
<proteinExistence type="inferred from homology"/>
<dbReference type="Pfam" id="PF01134">
    <property type="entry name" value="GIDA"/>
    <property type="match status" value="1"/>
</dbReference>
<reference evidence="12 13" key="1">
    <citation type="submission" date="2020-04" db="EMBL/GenBank/DDBJ databases">
        <authorList>
            <person name="Hitch T.C.A."/>
            <person name="Wylensek D."/>
            <person name="Clavel T."/>
        </authorList>
    </citation>
    <scope>NUCLEOTIDE SEQUENCE [LARGE SCALE GENOMIC DNA]</scope>
    <source>
        <strain evidence="12 13">PG-251-APC-1</strain>
    </source>
</reference>
<dbReference type="GO" id="GO:0050660">
    <property type="term" value="F:flavin adenine dinucleotide binding"/>
    <property type="evidence" value="ECO:0007669"/>
    <property type="project" value="UniProtKB-UniRule"/>
</dbReference>
<comment type="caution">
    <text evidence="12">The sequence shown here is derived from an EMBL/GenBank/DDBJ whole genome shotgun (WGS) entry which is preliminary data.</text>
</comment>
<evidence type="ECO:0000259" key="11">
    <source>
        <dbReference type="Pfam" id="PF01134"/>
    </source>
</evidence>
<evidence type="ECO:0000313" key="12">
    <source>
        <dbReference type="EMBL" id="NME52141.1"/>
    </source>
</evidence>
<dbReference type="PROSITE" id="PS51257">
    <property type="entry name" value="PROKAR_LIPOPROTEIN"/>
    <property type="match status" value="1"/>
</dbReference>
<dbReference type="NCBIfam" id="NF003739">
    <property type="entry name" value="PRK05335.1"/>
    <property type="match status" value="1"/>
</dbReference>
<dbReference type="GO" id="GO:0002098">
    <property type="term" value="P:tRNA wobble uridine modification"/>
    <property type="evidence" value="ECO:0007669"/>
    <property type="project" value="TreeGrafter"/>
</dbReference>
<dbReference type="AlphaFoldDB" id="A0A848C797"/>
<evidence type="ECO:0000256" key="7">
    <source>
        <dbReference type="ARBA" id="ARBA00022827"/>
    </source>
</evidence>
<evidence type="ECO:0000313" key="13">
    <source>
        <dbReference type="Proteomes" id="UP000522333"/>
    </source>
</evidence>
<keyword evidence="8 10" id="KW-0521">NADP</keyword>
<evidence type="ECO:0000256" key="2">
    <source>
        <dbReference type="ARBA" id="ARBA00022490"/>
    </source>
</evidence>
<keyword evidence="5 10" id="KW-0808">Transferase</keyword>
<dbReference type="HAMAP" id="MF_01037">
    <property type="entry name" value="TrmFO"/>
    <property type="match status" value="1"/>
</dbReference>
<evidence type="ECO:0000256" key="5">
    <source>
        <dbReference type="ARBA" id="ARBA00022679"/>
    </source>
</evidence>
<comment type="similarity">
    <text evidence="10">Belongs to the MnmG family. TrmFO subfamily.</text>
</comment>
<dbReference type="InterPro" id="IPR004417">
    <property type="entry name" value="TrmFO"/>
</dbReference>
<dbReference type="GO" id="GO:0005829">
    <property type="term" value="C:cytosol"/>
    <property type="evidence" value="ECO:0007669"/>
    <property type="project" value="TreeGrafter"/>
</dbReference>
<keyword evidence="4 10" id="KW-0285">Flavoprotein</keyword>
<dbReference type="Proteomes" id="UP000522333">
    <property type="component" value="Unassembled WGS sequence"/>
</dbReference>
<dbReference type="EMBL" id="JABAFY010000018">
    <property type="protein sequence ID" value="NME52141.1"/>
    <property type="molecule type" value="Genomic_DNA"/>
</dbReference>
<evidence type="ECO:0000256" key="9">
    <source>
        <dbReference type="ARBA" id="ARBA00023027"/>
    </source>
</evidence>
<keyword evidence="3 10" id="KW-0489">Methyltransferase</keyword>
<gene>
    <name evidence="10" type="primary">trmFO</name>
    <name evidence="12" type="ORF">HF854_06280</name>
</gene>
<comment type="catalytic activity">
    <reaction evidence="10">
        <text>uridine(54) in tRNA + (6R)-5,10-methylene-5,6,7,8-tetrahydrofolate + NADH + H(+) = 5-methyluridine(54) in tRNA + (6S)-5,6,7,8-tetrahydrofolate + NAD(+)</text>
        <dbReference type="Rhea" id="RHEA:16873"/>
        <dbReference type="Rhea" id="RHEA-COMP:10167"/>
        <dbReference type="Rhea" id="RHEA-COMP:10193"/>
        <dbReference type="ChEBI" id="CHEBI:15378"/>
        <dbReference type="ChEBI" id="CHEBI:15636"/>
        <dbReference type="ChEBI" id="CHEBI:57453"/>
        <dbReference type="ChEBI" id="CHEBI:57540"/>
        <dbReference type="ChEBI" id="CHEBI:57945"/>
        <dbReference type="ChEBI" id="CHEBI:65315"/>
        <dbReference type="ChEBI" id="CHEBI:74447"/>
        <dbReference type="EC" id="2.1.1.74"/>
    </reaction>
</comment>
<sequence>MRPTKGDGVTEHSYAVIGGGLAGCECALRLARAGLQVTLFEQKPEFRSPAHVNDGLAELVCSNSLRSDELTSGIGLLKAEMRELGSDFMELADAHRVPAGKALAVDREAFSAAMTQRVMSTPGITLVHRQITSLDDPALDGFETVVLAAGPMASENLSASLAEVVGGDHCYFYDAIAPIVWTHSLNMDIVFRASRYGQEKGETGGDYLNCPMNKEEYEAFYNALLEAQKVGAREFEKEKHFEGCMPVEALAERGPRTLTFGPLKPVGFVDPRTGRRPWAILQLRAETLNGETCNLVGCQTKLTYGEQARVFRMVPGLEKAEFARFGSMHRNTYVNAPVALNEDLSLKARPRVFLAGQITGVEGYLESAACGMWLGMLLAARAQGRELALPPLECALGALLNHLRTPVKHFQPSNAHFGLMPELDEKAKKKDRKALYSARARERFAAWRAEQGL</sequence>
<dbReference type="PANTHER" id="PTHR11806">
    <property type="entry name" value="GLUCOSE INHIBITED DIVISION PROTEIN A"/>
    <property type="match status" value="1"/>
</dbReference>
<comment type="catalytic activity">
    <reaction evidence="10">
        <text>uridine(54) in tRNA + (6R)-5,10-methylene-5,6,7,8-tetrahydrofolate + NADPH + H(+) = 5-methyluridine(54) in tRNA + (6S)-5,6,7,8-tetrahydrofolate + NADP(+)</text>
        <dbReference type="Rhea" id="RHEA:62372"/>
        <dbReference type="Rhea" id="RHEA-COMP:10167"/>
        <dbReference type="Rhea" id="RHEA-COMP:10193"/>
        <dbReference type="ChEBI" id="CHEBI:15378"/>
        <dbReference type="ChEBI" id="CHEBI:15636"/>
        <dbReference type="ChEBI" id="CHEBI:57453"/>
        <dbReference type="ChEBI" id="CHEBI:57783"/>
        <dbReference type="ChEBI" id="CHEBI:58349"/>
        <dbReference type="ChEBI" id="CHEBI:65315"/>
        <dbReference type="ChEBI" id="CHEBI:74447"/>
        <dbReference type="EC" id="2.1.1.74"/>
    </reaction>
</comment>
<dbReference type="InterPro" id="IPR036188">
    <property type="entry name" value="FAD/NAD-bd_sf"/>
</dbReference>
<comment type="function">
    <text evidence="10">Catalyzes the folate-dependent formation of 5-methyl-uridine at position 54 (M-5-U54) in all tRNAs.</text>
</comment>
<evidence type="ECO:0000256" key="10">
    <source>
        <dbReference type="HAMAP-Rule" id="MF_01037"/>
    </source>
</evidence>
<feature type="domain" description="MnmG N-terminal" evidence="11">
    <location>
        <begin position="15"/>
        <end position="386"/>
    </location>
</feature>
<organism evidence="12 13">
    <name type="scientific">Desulfovibrio piger</name>
    <dbReference type="NCBI Taxonomy" id="901"/>
    <lineage>
        <taxon>Bacteria</taxon>
        <taxon>Pseudomonadati</taxon>
        <taxon>Thermodesulfobacteriota</taxon>
        <taxon>Desulfovibrionia</taxon>
        <taxon>Desulfovibrionales</taxon>
        <taxon>Desulfovibrionaceae</taxon>
        <taxon>Desulfovibrio</taxon>
    </lineage>
</organism>
<evidence type="ECO:0000256" key="4">
    <source>
        <dbReference type="ARBA" id="ARBA00022630"/>
    </source>
</evidence>